<reference evidence="1 2" key="1">
    <citation type="submission" date="2020-04" db="EMBL/GenBank/DDBJ databases">
        <authorList>
            <person name="Wallbank WR R."/>
            <person name="Pardo Diaz C."/>
            <person name="Kozak K."/>
            <person name="Martin S."/>
            <person name="Jiggins C."/>
            <person name="Moest M."/>
            <person name="Warren A I."/>
            <person name="Byers J.R.P. K."/>
            <person name="Montejo-Kovacevich G."/>
            <person name="Yen C E."/>
        </authorList>
    </citation>
    <scope>NUCLEOTIDE SEQUENCE [LARGE SCALE GENOMIC DNA]</scope>
</reference>
<sequence>MALYKDVTKLSGKNNWETWKFETSIVLKGLGLFDIVSGKSLEPKEDNSRYLQRHNQPAIDITSPIAKNGNEQEIHEELQESYENVKETPDEYHDAELAVIPRRSQRVKRNPRGLNLKNHV</sequence>
<evidence type="ECO:0000313" key="2">
    <source>
        <dbReference type="Proteomes" id="UP000494256"/>
    </source>
</evidence>
<organism evidence="1 2">
    <name type="scientific">Arctia plantaginis</name>
    <name type="common">Wood tiger moth</name>
    <name type="synonym">Phalaena plantaginis</name>
    <dbReference type="NCBI Taxonomy" id="874455"/>
    <lineage>
        <taxon>Eukaryota</taxon>
        <taxon>Metazoa</taxon>
        <taxon>Ecdysozoa</taxon>
        <taxon>Arthropoda</taxon>
        <taxon>Hexapoda</taxon>
        <taxon>Insecta</taxon>
        <taxon>Pterygota</taxon>
        <taxon>Neoptera</taxon>
        <taxon>Endopterygota</taxon>
        <taxon>Lepidoptera</taxon>
        <taxon>Glossata</taxon>
        <taxon>Ditrysia</taxon>
        <taxon>Noctuoidea</taxon>
        <taxon>Erebidae</taxon>
        <taxon>Arctiinae</taxon>
        <taxon>Arctia</taxon>
    </lineage>
</organism>
<accession>A0A8S1BLG0</accession>
<dbReference type="EMBL" id="CADEBD010000739">
    <property type="protein sequence ID" value="CAB3259392.1"/>
    <property type="molecule type" value="Genomic_DNA"/>
</dbReference>
<evidence type="ECO:0000313" key="1">
    <source>
        <dbReference type="EMBL" id="CAB3259392.1"/>
    </source>
</evidence>
<gene>
    <name evidence="1" type="ORF">APLA_LOCUS16463</name>
</gene>
<dbReference type="OrthoDB" id="10267969at2759"/>
<proteinExistence type="predicted"/>
<protein>
    <submittedName>
        <fullName evidence="1">Uncharacterized protein</fullName>
    </submittedName>
</protein>
<comment type="caution">
    <text evidence="1">The sequence shown here is derived from an EMBL/GenBank/DDBJ whole genome shotgun (WGS) entry which is preliminary data.</text>
</comment>
<name>A0A8S1BLG0_ARCPL</name>
<dbReference type="Proteomes" id="UP000494256">
    <property type="component" value="Unassembled WGS sequence"/>
</dbReference>
<dbReference type="AlphaFoldDB" id="A0A8S1BLG0"/>